<evidence type="ECO:0000313" key="2">
    <source>
        <dbReference type="EMBL" id="QBF45278.1"/>
    </source>
</evidence>
<dbReference type="OrthoDB" id="4861362at2"/>
<dbReference type="KEGG" id="jli:EXU32_02740"/>
<dbReference type="AlphaFoldDB" id="A0A4V0ZAQ1"/>
<reference evidence="2 3" key="1">
    <citation type="submission" date="2019-02" db="EMBL/GenBank/DDBJ databases">
        <title>Genomic data mining of an Antarctic deep-sea actinobacterium, Janibacterlimosus P3-3-X1.</title>
        <authorList>
            <person name="Liao L."/>
            <person name="Chen B."/>
        </authorList>
    </citation>
    <scope>NUCLEOTIDE SEQUENCE [LARGE SCALE GENOMIC DNA]</scope>
    <source>
        <strain evidence="2 3">P3-3-X1</strain>
    </source>
</reference>
<dbReference type="Proteomes" id="UP000290408">
    <property type="component" value="Chromosome"/>
</dbReference>
<sequence length="227" mass="22427">MTEATSRPISRRTVAKGAAWTAPVILGGVAAPAYAASGKTPVLSIGGACKAPGNSCNPFVKGYVVNLTITNPSNKTIWLYVPPSISAVGTSLAFGYAGYDDGGVLNTGNIEVPAGASVTVRLSTTAQNSANAVFTMTLTFEWGHTPAAAGDTEHDPVSVSTTVPGTPPDCCKDAAVATTSAPAARSSAETSSSTSTAAAPTSSSTSAPATQAPPASLEPTPATTAAP</sequence>
<evidence type="ECO:0000256" key="1">
    <source>
        <dbReference type="SAM" id="MobiDB-lite"/>
    </source>
</evidence>
<name>A0A4V0ZAQ1_9MICO</name>
<dbReference type="RefSeq" id="WP_130628518.1">
    <property type="nucleotide sequence ID" value="NZ_CP036164.1"/>
</dbReference>
<gene>
    <name evidence="2" type="ORF">EXU32_02740</name>
</gene>
<keyword evidence="3" id="KW-1185">Reference proteome</keyword>
<accession>A0A4V0ZAQ1</accession>
<feature type="region of interest" description="Disordered" evidence="1">
    <location>
        <begin position="147"/>
        <end position="227"/>
    </location>
</feature>
<dbReference type="EMBL" id="CP036164">
    <property type="protein sequence ID" value="QBF45278.1"/>
    <property type="molecule type" value="Genomic_DNA"/>
</dbReference>
<protein>
    <submittedName>
        <fullName evidence="2">Uncharacterized protein</fullName>
    </submittedName>
</protein>
<dbReference type="InterPro" id="IPR006311">
    <property type="entry name" value="TAT_signal"/>
</dbReference>
<dbReference type="PROSITE" id="PS51318">
    <property type="entry name" value="TAT"/>
    <property type="match status" value="1"/>
</dbReference>
<feature type="compositionally biased region" description="Low complexity" evidence="1">
    <location>
        <begin position="174"/>
        <end position="215"/>
    </location>
</feature>
<proteinExistence type="predicted"/>
<evidence type="ECO:0000313" key="3">
    <source>
        <dbReference type="Proteomes" id="UP000290408"/>
    </source>
</evidence>
<organism evidence="2 3">
    <name type="scientific">Janibacter limosus</name>
    <dbReference type="NCBI Taxonomy" id="53458"/>
    <lineage>
        <taxon>Bacteria</taxon>
        <taxon>Bacillati</taxon>
        <taxon>Actinomycetota</taxon>
        <taxon>Actinomycetes</taxon>
        <taxon>Micrococcales</taxon>
        <taxon>Intrasporangiaceae</taxon>
        <taxon>Janibacter</taxon>
    </lineage>
</organism>